<dbReference type="EMBL" id="LKEB01000040">
    <property type="protein sequence ID" value="ROW07000.1"/>
    <property type="molecule type" value="Genomic_DNA"/>
</dbReference>
<dbReference type="AlphaFoldDB" id="A0A423WTZ7"/>
<sequence>MDTRVFQWDPEQTPKLLGDVDVEASEDGHMYSVTRTNNEPGEGGVGLGRASKVAYGGVTYGTGAVAFTDPEDIEYSDPGDVNYSDAGDTVSVRSSLSRQAPEKASGKGEALESPPGYGDPHTKPASLRRQPTVEAVSDEVLPINTEPRRPASVMGEEDPLARDKGKQPVRASTFPLTRGAPGSNSDWARKLVEATKVSPEQTRPERRPHAPLRSFSGRPRLGPRS</sequence>
<accession>A0A423WTZ7</accession>
<name>A0A423WTZ7_9PEZI</name>
<gene>
    <name evidence="2" type="ORF">VPNG_06682</name>
</gene>
<reference evidence="2 3" key="1">
    <citation type="submission" date="2015-09" db="EMBL/GenBank/DDBJ databases">
        <title>Host preference determinants of Valsa canker pathogens revealed by comparative genomics.</title>
        <authorList>
            <person name="Yin Z."/>
            <person name="Huang L."/>
        </authorList>
    </citation>
    <scope>NUCLEOTIDE SEQUENCE [LARGE SCALE GENOMIC DNA]</scope>
    <source>
        <strain evidence="2 3">SXYLt</strain>
    </source>
</reference>
<evidence type="ECO:0000256" key="1">
    <source>
        <dbReference type="SAM" id="MobiDB-lite"/>
    </source>
</evidence>
<keyword evidence="3" id="KW-1185">Reference proteome</keyword>
<dbReference type="OrthoDB" id="10672360at2759"/>
<comment type="caution">
    <text evidence="2">The sequence shown here is derived from an EMBL/GenBank/DDBJ whole genome shotgun (WGS) entry which is preliminary data.</text>
</comment>
<organism evidence="2 3">
    <name type="scientific">Cytospora leucostoma</name>
    <dbReference type="NCBI Taxonomy" id="1230097"/>
    <lineage>
        <taxon>Eukaryota</taxon>
        <taxon>Fungi</taxon>
        <taxon>Dikarya</taxon>
        <taxon>Ascomycota</taxon>
        <taxon>Pezizomycotina</taxon>
        <taxon>Sordariomycetes</taxon>
        <taxon>Sordariomycetidae</taxon>
        <taxon>Diaporthales</taxon>
        <taxon>Cytosporaceae</taxon>
        <taxon>Cytospora</taxon>
    </lineage>
</organism>
<dbReference type="Proteomes" id="UP000285146">
    <property type="component" value="Unassembled WGS sequence"/>
</dbReference>
<evidence type="ECO:0000313" key="3">
    <source>
        <dbReference type="Proteomes" id="UP000285146"/>
    </source>
</evidence>
<evidence type="ECO:0000313" key="2">
    <source>
        <dbReference type="EMBL" id="ROW07000.1"/>
    </source>
</evidence>
<feature type="compositionally biased region" description="Basic and acidic residues" evidence="1">
    <location>
        <begin position="100"/>
        <end position="110"/>
    </location>
</feature>
<dbReference type="InParanoid" id="A0A423WTZ7"/>
<feature type="region of interest" description="Disordered" evidence="1">
    <location>
        <begin position="76"/>
        <end position="225"/>
    </location>
</feature>
<protein>
    <submittedName>
        <fullName evidence="2">Uncharacterized protein</fullName>
    </submittedName>
</protein>
<proteinExistence type="predicted"/>